<protein>
    <recommendedName>
        <fullName evidence="8">Signal peptidase complex subunit 3</fullName>
    </recommendedName>
</protein>
<keyword evidence="4" id="KW-0256">Endoplasmic reticulum</keyword>
<dbReference type="PANTHER" id="PTHR12804:SF0">
    <property type="entry name" value="SIGNAL PEPTIDASE COMPLEX SUBUNIT 3"/>
    <property type="match status" value="1"/>
</dbReference>
<evidence type="ECO:0000256" key="7">
    <source>
        <dbReference type="ARBA" id="ARBA00023136"/>
    </source>
</evidence>
<dbReference type="Pfam" id="PF04573">
    <property type="entry name" value="SPC22"/>
    <property type="match status" value="1"/>
</dbReference>
<evidence type="ECO:0000256" key="9">
    <source>
        <dbReference type="SAM" id="Phobius"/>
    </source>
</evidence>
<accession>G0TVG3</accession>
<evidence type="ECO:0000256" key="5">
    <source>
        <dbReference type="ARBA" id="ARBA00022968"/>
    </source>
</evidence>
<dbReference type="GO" id="GO:0005787">
    <property type="term" value="C:signal peptidase complex"/>
    <property type="evidence" value="ECO:0007669"/>
    <property type="project" value="InterPro"/>
</dbReference>
<dbReference type="GO" id="GO:0045047">
    <property type="term" value="P:protein targeting to ER"/>
    <property type="evidence" value="ECO:0007669"/>
    <property type="project" value="TreeGrafter"/>
</dbReference>
<keyword evidence="6 9" id="KW-1133">Transmembrane helix</keyword>
<dbReference type="PROSITE" id="PS51257">
    <property type="entry name" value="PROKAR_LIPOPROTEIN"/>
    <property type="match status" value="1"/>
</dbReference>
<proteinExistence type="inferred from homology"/>
<dbReference type="VEuPathDB" id="TriTrypDB:TvY486_0501380"/>
<evidence type="ECO:0000256" key="4">
    <source>
        <dbReference type="ARBA" id="ARBA00022824"/>
    </source>
</evidence>
<evidence type="ECO:0000256" key="8">
    <source>
        <dbReference type="ARBA" id="ARBA00029556"/>
    </source>
</evidence>
<evidence type="ECO:0000256" key="2">
    <source>
        <dbReference type="ARBA" id="ARBA00009289"/>
    </source>
</evidence>
<name>G0TVG3_TRYVY</name>
<evidence type="ECO:0000256" key="6">
    <source>
        <dbReference type="ARBA" id="ARBA00022989"/>
    </source>
</evidence>
<feature type="transmembrane region" description="Helical" evidence="9">
    <location>
        <begin position="12"/>
        <end position="35"/>
    </location>
</feature>
<dbReference type="InterPro" id="IPR007653">
    <property type="entry name" value="SPC3"/>
</dbReference>
<organism evidence="10">
    <name type="scientific">Trypanosoma vivax (strain Y486)</name>
    <dbReference type="NCBI Taxonomy" id="1055687"/>
    <lineage>
        <taxon>Eukaryota</taxon>
        <taxon>Discoba</taxon>
        <taxon>Euglenozoa</taxon>
        <taxon>Kinetoplastea</taxon>
        <taxon>Metakinetoplastina</taxon>
        <taxon>Trypanosomatida</taxon>
        <taxon>Trypanosomatidae</taxon>
        <taxon>Trypanosoma</taxon>
        <taxon>Duttonella</taxon>
    </lineage>
</organism>
<dbReference type="OMA" id="VACIGRY"/>
<comment type="subcellular location">
    <subcellularLocation>
        <location evidence="1">Endoplasmic reticulum membrane</location>
        <topology evidence="1">Single-pass type II membrane protein</topology>
    </subcellularLocation>
</comment>
<evidence type="ECO:0000256" key="1">
    <source>
        <dbReference type="ARBA" id="ARBA00004648"/>
    </source>
</evidence>
<keyword evidence="7 9" id="KW-0472">Membrane</keyword>
<gene>
    <name evidence="10" type="ORF">TVY486_0501380</name>
</gene>
<comment type="similarity">
    <text evidence="2">Belongs to the SPCS3 family.</text>
</comment>
<reference evidence="10" key="1">
    <citation type="journal article" date="2012" name="Proc. Natl. Acad. Sci. U.S.A.">
        <title>Antigenic diversity is generated by distinct evolutionary mechanisms in African trypanosome species.</title>
        <authorList>
            <person name="Jackson A.P."/>
            <person name="Berry A."/>
            <person name="Aslett M."/>
            <person name="Allison H.C."/>
            <person name="Burton P."/>
            <person name="Vavrova-Anderson J."/>
            <person name="Brown R."/>
            <person name="Browne H."/>
            <person name="Corton N."/>
            <person name="Hauser H."/>
            <person name="Gamble J."/>
            <person name="Gilderthorp R."/>
            <person name="Marcello L."/>
            <person name="McQuillan J."/>
            <person name="Otto T.D."/>
            <person name="Quail M.A."/>
            <person name="Sanders M.J."/>
            <person name="van Tonder A."/>
            <person name="Ginger M.L."/>
            <person name="Field M.C."/>
            <person name="Barry J.D."/>
            <person name="Hertz-Fowler C."/>
            <person name="Berriman M."/>
        </authorList>
    </citation>
    <scope>NUCLEOTIDE SEQUENCE</scope>
    <source>
        <strain evidence="10">Y486</strain>
    </source>
</reference>
<dbReference type="AlphaFoldDB" id="G0TVG3"/>
<dbReference type="GO" id="GO:0006465">
    <property type="term" value="P:signal peptide processing"/>
    <property type="evidence" value="ECO:0007669"/>
    <property type="project" value="InterPro"/>
</dbReference>
<dbReference type="EMBL" id="HE573021">
    <property type="protein sequence ID" value="CCC47929.1"/>
    <property type="molecule type" value="Genomic_DNA"/>
</dbReference>
<keyword evidence="5" id="KW-0735">Signal-anchor</keyword>
<keyword evidence="3 9" id="KW-0812">Transmembrane</keyword>
<sequence>MHSFALRTAELTSMAMMNCLTGLVLIIGCSFIPLWHSKPTAVITDFNMSMSPLVRARLPYIFAQGEFPPPLRDMVVFAVSLNADFSMLWDWNVKHVYAACVARYKSRGNVTVAGVNPHETYEVVIIDAVLRTKEEASAWKVVNAQKYALESAQLGSLAGVEVEFVIQYQLIRHYGYSPRYEVRPLGRERALVKLPSKFHVLTEDEEKEGMCRRGYS</sequence>
<evidence type="ECO:0000256" key="3">
    <source>
        <dbReference type="ARBA" id="ARBA00022692"/>
    </source>
</evidence>
<dbReference type="PANTHER" id="PTHR12804">
    <property type="entry name" value="MICROSOMAL SIGNAL PEPTIDASE 23 KD SUBUNIT SPC22/23"/>
    <property type="match status" value="1"/>
</dbReference>
<evidence type="ECO:0000313" key="10">
    <source>
        <dbReference type="EMBL" id="CCC47929.1"/>
    </source>
</evidence>